<evidence type="ECO:0000256" key="1">
    <source>
        <dbReference type="ARBA" id="ARBA00004141"/>
    </source>
</evidence>
<feature type="transmembrane region" description="Helical" evidence="5">
    <location>
        <begin position="6"/>
        <end position="23"/>
    </location>
</feature>
<dbReference type="GO" id="GO:0009403">
    <property type="term" value="P:toxin biosynthetic process"/>
    <property type="evidence" value="ECO:0007669"/>
    <property type="project" value="InterPro"/>
</dbReference>
<dbReference type="AlphaFoldDB" id="A0A806KNV0"/>
<dbReference type="EMBL" id="JQ844188">
    <property type="protein sequence ID" value="AGS52309.1"/>
    <property type="molecule type" value="Genomic_DNA"/>
</dbReference>
<keyword evidence="2 5" id="KW-0812">Transmembrane</keyword>
<keyword evidence="4 5" id="KW-0472">Membrane</keyword>
<evidence type="ECO:0000313" key="6">
    <source>
        <dbReference type="EMBL" id="AGS52309.1"/>
    </source>
</evidence>
<reference evidence="6" key="1">
    <citation type="submission" date="2012-03" db="EMBL/GenBank/DDBJ databases">
        <title>Functional metagenomics reveals considerable lignocellulase gene clusters in the gut microbiome of a wood-feeding higher termite.</title>
        <authorList>
            <person name="Liu N."/>
        </authorList>
    </citation>
    <scope>NUCLEOTIDE SEQUENCE</scope>
</reference>
<protein>
    <submittedName>
        <fullName evidence="6">Putative Colicin V production protein, cvpA-like (DedE protein) (Pur regulon 18 kDa protein)</fullName>
    </submittedName>
</protein>
<name>A0A806KNV0_9BACT</name>
<accession>A0A806KNV0</accession>
<feature type="transmembrane region" description="Helical" evidence="5">
    <location>
        <begin position="30"/>
        <end position="48"/>
    </location>
</feature>
<organism evidence="6">
    <name type="scientific">uncultured bacterium contig00061</name>
    <dbReference type="NCBI Taxonomy" id="1181544"/>
    <lineage>
        <taxon>Bacteria</taxon>
        <taxon>environmental samples</taxon>
    </lineage>
</organism>
<keyword evidence="3 5" id="KW-1133">Transmembrane helix</keyword>
<dbReference type="InterPro" id="IPR052719">
    <property type="entry name" value="CvpA-like"/>
</dbReference>
<sequence length="149" mass="16687">MGVAVIDFVLIGIIIIFTLRCAVRGFVSELLSVAALVFGLLLAIFFFRAGAVIVRRLFMPDVRVFPEIISFIAIFLIVYIVVKILELILKSIIDGIRLGGLDRLLGFAFGLAEGIIVVCLLLFLINIQPFVDPEFILGESFLQEYFYRL</sequence>
<feature type="transmembrane region" description="Helical" evidence="5">
    <location>
        <begin position="101"/>
        <end position="125"/>
    </location>
</feature>
<dbReference type="Pfam" id="PF02674">
    <property type="entry name" value="Colicin_V"/>
    <property type="match status" value="1"/>
</dbReference>
<comment type="subcellular location">
    <subcellularLocation>
        <location evidence="1">Membrane</location>
        <topology evidence="1">Multi-pass membrane protein</topology>
    </subcellularLocation>
</comment>
<evidence type="ECO:0000256" key="5">
    <source>
        <dbReference type="SAM" id="Phobius"/>
    </source>
</evidence>
<dbReference type="PANTHER" id="PTHR36926:SF1">
    <property type="entry name" value="COLICIN V PRODUCTION PROTEIN"/>
    <property type="match status" value="1"/>
</dbReference>
<feature type="transmembrane region" description="Helical" evidence="5">
    <location>
        <begin position="68"/>
        <end position="89"/>
    </location>
</feature>
<evidence type="ECO:0000256" key="4">
    <source>
        <dbReference type="ARBA" id="ARBA00023136"/>
    </source>
</evidence>
<dbReference type="GO" id="GO:0016020">
    <property type="term" value="C:membrane"/>
    <property type="evidence" value="ECO:0007669"/>
    <property type="project" value="UniProtKB-SubCell"/>
</dbReference>
<proteinExistence type="predicted"/>
<dbReference type="InterPro" id="IPR003825">
    <property type="entry name" value="Colicin-V_CvpA"/>
</dbReference>
<evidence type="ECO:0000256" key="2">
    <source>
        <dbReference type="ARBA" id="ARBA00022692"/>
    </source>
</evidence>
<evidence type="ECO:0000256" key="3">
    <source>
        <dbReference type="ARBA" id="ARBA00022989"/>
    </source>
</evidence>
<dbReference type="PANTHER" id="PTHR36926">
    <property type="entry name" value="COLICIN V PRODUCTION PROTEIN"/>
    <property type="match status" value="1"/>
</dbReference>